<dbReference type="EMBL" id="BMAW01060624">
    <property type="protein sequence ID" value="GFT27034.1"/>
    <property type="molecule type" value="Genomic_DNA"/>
</dbReference>
<name>A0A8X6NPR6_NEPPI</name>
<keyword evidence="3" id="KW-1185">Reference proteome</keyword>
<comment type="caution">
    <text evidence="2">The sequence shown here is derived from an EMBL/GenBank/DDBJ whole genome shotgun (WGS) entry which is preliminary data.</text>
</comment>
<evidence type="ECO:0000313" key="3">
    <source>
        <dbReference type="Proteomes" id="UP000887013"/>
    </source>
</evidence>
<dbReference type="OrthoDB" id="6431787at2759"/>
<dbReference type="AlphaFoldDB" id="A0A8X6NPR6"/>
<evidence type="ECO:0000313" key="2">
    <source>
        <dbReference type="EMBL" id="GFT27034.1"/>
    </source>
</evidence>
<organism evidence="2 3">
    <name type="scientific">Nephila pilipes</name>
    <name type="common">Giant wood spider</name>
    <name type="synonym">Nephila maculata</name>
    <dbReference type="NCBI Taxonomy" id="299642"/>
    <lineage>
        <taxon>Eukaryota</taxon>
        <taxon>Metazoa</taxon>
        <taxon>Ecdysozoa</taxon>
        <taxon>Arthropoda</taxon>
        <taxon>Chelicerata</taxon>
        <taxon>Arachnida</taxon>
        <taxon>Araneae</taxon>
        <taxon>Araneomorphae</taxon>
        <taxon>Entelegynae</taxon>
        <taxon>Araneoidea</taxon>
        <taxon>Nephilidae</taxon>
        <taxon>Nephila</taxon>
    </lineage>
</organism>
<protein>
    <submittedName>
        <fullName evidence="2">Uncharacterized protein</fullName>
    </submittedName>
</protein>
<dbReference type="Proteomes" id="UP000887013">
    <property type="component" value="Unassembled WGS sequence"/>
</dbReference>
<gene>
    <name evidence="2" type="primary">NCL1_27012</name>
    <name evidence="2" type="ORF">NPIL_666711</name>
</gene>
<feature type="region of interest" description="Disordered" evidence="1">
    <location>
        <begin position="38"/>
        <end position="84"/>
    </location>
</feature>
<reference evidence="2" key="1">
    <citation type="submission" date="2020-08" db="EMBL/GenBank/DDBJ databases">
        <title>Multicomponent nature underlies the extraordinary mechanical properties of spider dragline silk.</title>
        <authorList>
            <person name="Kono N."/>
            <person name="Nakamura H."/>
            <person name="Mori M."/>
            <person name="Yoshida Y."/>
            <person name="Ohtoshi R."/>
            <person name="Malay A.D."/>
            <person name="Moran D.A.P."/>
            <person name="Tomita M."/>
            <person name="Numata K."/>
            <person name="Arakawa K."/>
        </authorList>
    </citation>
    <scope>NUCLEOTIDE SEQUENCE</scope>
</reference>
<sequence>MFMPHRDSPYVILSQRSPAIFEVANPEDPDVPIGVYHTSGIRPHQGPSTKHLTSLRKRGRTRKTLPGSSPRRRQDPRGRLQQSP</sequence>
<proteinExistence type="predicted"/>
<feature type="compositionally biased region" description="Basic residues" evidence="1">
    <location>
        <begin position="53"/>
        <end position="63"/>
    </location>
</feature>
<accession>A0A8X6NPR6</accession>
<evidence type="ECO:0000256" key="1">
    <source>
        <dbReference type="SAM" id="MobiDB-lite"/>
    </source>
</evidence>